<dbReference type="Proteomes" id="UP000177622">
    <property type="component" value="Unassembled WGS sequence"/>
</dbReference>
<dbReference type="OrthoDB" id="5519740at2759"/>
<comment type="caution">
    <text evidence="1">The sequence shown here is derived from an EMBL/GenBank/DDBJ whole genome shotgun (WGS) entry which is preliminary data.</text>
</comment>
<dbReference type="GeneID" id="34580162"/>
<dbReference type="Gene3D" id="3.30.70.1060">
    <property type="entry name" value="Dimeric alpha+beta barrel"/>
    <property type="match status" value="1"/>
</dbReference>
<keyword evidence="2" id="KW-1185">Reference proteome</keyword>
<sequence>MATAGKKKEFLCIMPDRPNVLELRKKVKAGHYEGIQPLIARGKLVDGGQFNEIYGIGS</sequence>
<reference evidence="1 2" key="1">
    <citation type="journal article" date="2016" name="Sci. Rep.">
        <title>Penicillium arizonense, a new, genome sequenced fungal species, reveals a high chemical diversity in secreted metabolites.</title>
        <authorList>
            <person name="Grijseels S."/>
            <person name="Nielsen J.C."/>
            <person name="Randelovic M."/>
            <person name="Nielsen J."/>
            <person name="Nielsen K.F."/>
            <person name="Workman M."/>
            <person name="Frisvad J.C."/>
        </authorList>
    </citation>
    <scope>NUCLEOTIDE SEQUENCE [LARGE SCALE GENOMIC DNA]</scope>
    <source>
        <strain evidence="1 2">CBS 141311</strain>
    </source>
</reference>
<accession>A0A1F5L8I8</accession>
<protein>
    <submittedName>
        <fullName evidence="1">Uncharacterized protein</fullName>
    </submittedName>
</protein>
<organism evidence="1 2">
    <name type="scientific">Penicillium arizonense</name>
    <dbReference type="NCBI Taxonomy" id="1835702"/>
    <lineage>
        <taxon>Eukaryota</taxon>
        <taxon>Fungi</taxon>
        <taxon>Dikarya</taxon>
        <taxon>Ascomycota</taxon>
        <taxon>Pezizomycotina</taxon>
        <taxon>Eurotiomycetes</taxon>
        <taxon>Eurotiomycetidae</taxon>
        <taxon>Eurotiales</taxon>
        <taxon>Aspergillaceae</taxon>
        <taxon>Penicillium</taxon>
    </lineage>
</organism>
<dbReference type="SUPFAM" id="SSF54909">
    <property type="entry name" value="Dimeric alpha+beta barrel"/>
    <property type="match status" value="1"/>
</dbReference>
<dbReference type="InterPro" id="IPR011008">
    <property type="entry name" value="Dimeric_a/b-barrel"/>
</dbReference>
<gene>
    <name evidence="1" type="ORF">PENARI_c022G09388</name>
</gene>
<evidence type="ECO:0000313" key="1">
    <source>
        <dbReference type="EMBL" id="OGE49300.1"/>
    </source>
</evidence>
<evidence type="ECO:0000313" key="2">
    <source>
        <dbReference type="Proteomes" id="UP000177622"/>
    </source>
</evidence>
<dbReference type="EMBL" id="LXJU01000022">
    <property type="protein sequence ID" value="OGE49300.1"/>
    <property type="molecule type" value="Genomic_DNA"/>
</dbReference>
<name>A0A1F5L8I8_PENAI</name>
<dbReference type="RefSeq" id="XP_022484751.1">
    <property type="nucleotide sequence ID" value="XM_022635428.1"/>
</dbReference>
<proteinExistence type="predicted"/>
<dbReference type="AlphaFoldDB" id="A0A1F5L8I8"/>